<evidence type="ECO:0000259" key="2">
    <source>
        <dbReference type="PROSITE" id="PS50206"/>
    </source>
</evidence>
<organism evidence="3 4">
    <name type="scientific">Nocardioides immobilis</name>
    <dbReference type="NCBI Taxonomy" id="2049295"/>
    <lineage>
        <taxon>Bacteria</taxon>
        <taxon>Bacillati</taxon>
        <taxon>Actinomycetota</taxon>
        <taxon>Actinomycetes</taxon>
        <taxon>Propionibacteriales</taxon>
        <taxon>Nocardioidaceae</taxon>
        <taxon>Nocardioides</taxon>
    </lineage>
</organism>
<name>A0A417XZZ3_9ACTN</name>
<dbReference type="InterPro" id="IPR050229">
    <property type="entry name" value="GlpE_sulfurtransferase"/>
</dbReference>
<dbReference type="SUPFAM" id="SSF52821">
    <property type="entry name" value="Rhodanese/Cell cycle control phosphatase"/>
    <property type="match status" value="1"/>
</dbReference>
<dbReference type="PROSITE" id="PS50206">
    <property type="entry name" value="RHODANESE_3"/>
    <property type="match status" value="1"/>
</dbReference>
<dbReference type="OrthoDB" id="9800872at2"/>
<feature type="region of interest" description="Disordered" evidence="1">
    <location>
        <begin position="1"/>
        <end position="32"/>
    </location>
</feature>
<dbReference type="CDD" id="cd00158">
    <property type="entry name" value="RHOD"/>
    <property type="match status" value="1"/>
</dbReference>
<dbReference type="Proteomes" id="UP000283644">
    <property type="component" value="Unassembled WGS sequence"/>
</dbReference>
<evidence type="ECO:0000313" key="3">
    <source>
        <dbReference type="EMBL" id="RHW25949.1"/>
    </source>
</evidence>
<proteinExistence type="predicted"/>
<dbReference type="PANTHER" id="PTHR43031">
    <property type="entry name" value="FAD-DEPENDENT OXIDOREDUCTASE"/>
    <property type="match status" value="1"/>
</dbReference>
<sequence length="117" mass="12549">MATPCARSRSPTRACSTVRPARPAASRSRTAREHFEWEAGHIDGALHIPMMELPDRLGDLPDAHTLAVCKVGSRSAQVVGYLARQGYDVVNLAGGLYDWEAAGRALVSESDASPYVA</sequence>
<dbReference type="SMART" id="SM00450">
    <property type="entry name" value="RHOD"/>
    <property type="match status" value="1"/>
</dbReference>
<protein>
    <submittedName>
        <fullName evidence="3">Rhodanese-like domain-containing protein</fullName>
    </submittedName>
</protein>
<comment type="caution">
    <text evidence="3">The sequence shown here is derived from an EMBL/GenBank/DDBJ whole genome shotgun (WGS) entry which is preliminary data.</text>
</comment>
<accession>A0A417XZZ3</accession>
<feature type="domain" description="Rhodanese" evidence="2">
    <location>
        <begin position="31"/>
        <end position="108"/>
    </location>
</feature>
<dbReference type="InterPro" id="IPR001763">
    <property type="entry name" value="Rhodanese-like_dom"/>
</dbReference>
<dbReference type="AlphaFoldDB" id="A0A417XZZ3"/>
<dbReference type="PANTHER" id="PTHR43031:SF17">
    <property type="entry name" value="SULFURTRANSFERASE YTWF-RELATED"/>
    <property type="match status" value="1"/>
</dbReference>
<reference evidence="3 4" key="1">
    <citation type="submission" date="2018-09" db="EMBL/GenBank/DDBJ databases">
        <title>Genome sequencing of Nocardioides immobilis CCTCC AB 2017083 for comparison to Nocardioides silvaticus.</title>
        <authorList>
            <person name="Li C."/>
            <person name="Wang G."/>
        </authorList>
    </citation>
    <scope>NUCLEOTIDE SEQUENCE [LARGE SCALE GENOMIC DNA]</scope>
    <source>
        <strain evidence="3 4">CCTCC AB 2017083</strain>
    </source>
</reference>
<keyword evidence="4" id="KW-1185">Reference proteome</keyword>
<dbReference type="Gene3D" id="3.40.250.10">
    <property type="entry name" value="Rhodanese-like domain"/>
    <property type="match status" value="1"/>
</dbReference>
<feature type="compositionally biased region" description="Low complexity" evidence="1">
    <location>
        <begin position="19"/>
        <end position="28"/>
    </location>
</feature>
<dbReference type="InterPro" id="IPR036873">
    <property type="entry name" value="Rhodanese-like_dom_sf"/>
</dbReference>
<dbReference type="EMBL" id="QXGH01000020">
    <property type="protein sequence ID" value="RHW25949.1"/>
    <property type="molecule type" value="Genomic_DNA"/>
</dbReference>
<evidence type="ECO:0000313" key="4">
    <source>
        <dbReference type="Proteomes" id="UP000283644"/>
    </source>
</evidence>
<dbReference type="Pfam" id="PF00581">
    <property type="entry name" value="Rhodanese"/>
    <property type="match status" value="1"/>
</dbReference>
<gene>
    <name evidence="3" type="ORF">D0Z08_16580</name>
</gene>
<evidence type="ECO:0000256" key="1">
    <source>
        <dbReference type="SAM" id="MobiDB-lite"/>
    </source>
</evidence>